<dbReference type="InterPro" id="IPR044020">
    <property type="entry name" value="DUF5676"/>
</dbReference>
<feature type="transmembrane region" description="Helical" evidence="1">
    <location>
        <begin position="50"/>
        <end position="77"/>
    </location>
</feature>
<gene>
    <name evidence="2" type="ORF">KT71_13709</name>
</gene>
<reference evidence="2 3" key="2">
    <citation type="journal article" date="2009" name="PLoS ONE">
        <title>The photosynthetic apparatus and its regulation in the aerobic gammaproteobacterium Congregibacter litoralis gen. nov., sp. nov.</title>
        <authorList>
            <person name="Spring S."/>
            <person name="Lunsdorf H."/>
            <person name="Fuchs B.M."/>
            <person name="Tindall B.J."/>
        </authorList>
    </citation>
    <scope>NUCLEOTIDE SEQUENCE [LARGE SCALE GENOMIC DNA]</scope>
    <source>
        <strain evidence="2">KT71</strain>
    </source>
</reference>
<keyword evidence="1" id="KW-0812">Transmembrane</keyword>
<dbReference type="HOGENOM" id="CLU_181345_0_0_6"/>
<keyword evidence="3" id="KW-1185">Reference proteome</keyword>
<organism evidence="2 3">
    <name type="scientific">Congregibacter litoralis KT71</name>
    <dbReference type="NCBI Taxonomy" id="314285"/>
    <lineage>
        <taxon>Bacteria</taxon>
        <taxon>Pseudomonadati</taxon>
        <taxon>Pseudomonadota</taxon>
        <taxon>Gammaproteobacteria</taxon>
        <taxon>Cellvibrionales</taxon>
        <taxon>Halieaceae</taxon>
        <taxon>Congregibacter</taxon>
    </lineage>
</organism>
<evidence type="ECO:0000313" key="3">
    <source>
        <dbReference type="Proteomes" id="UP000019205"/>
    </source>
</evidence>
<dbReference type="EMBL" id="AAOA02000001">
    <property type="protein sequence ID" value="EAQ95660.1"/>
    <property type="molecule type" value="Genomic_DNA"/>
</dbReference>
<dbReference type="AlphaFoldDB" id="A4AEA6"/>
<dbReference type="Pfam" id="PF18926">
    <property type="entry name" value="DUF5676"/>
    <property type="match status" value="1"/>
</dbReference>
<reference evidence="2 3" key="1">
    <citation type="journal article" date="2007" name="Proc. Natl. Acad. Sci. U.S.A.">
        <title>Characterization of a marine gammaproteobacterium capable of aerobic anoxygenic photosynthesis.</title>
        <authorList>
            <person name="Fuchs B.M."/>
            <person name="Spring S."/>
            <person name="Teeling H."/>
            <person name="Quast C."/>
            <person name="Wulf J."/>
            <person name="Schattenhofer M."/>
            <person name="Yan S."/>
            <person name="Ferriera S."/>
            <person name="Johnson J."/>
            <person name="Glockner F.O."/>
            <person name="Amann R."/>
        </authorList>
    </citation>
    <scope>NUCLEOTIDE SEQUENCE [LARGE SCALE GENOMIC DNA]</scope>
    <source>
        <strain evidence="2">KT71</strain>
    </source>
</reference>
<comment type="caution">
    <text evidence="2">The sequence shown here is derived from an EMBL/GenBank/DDBJ whole genome shotgun (WGS) entry which is preliminary data.</text>
</comment>
<evidence type="ECO:0000256" key="1">
    <source>
        <dbReference type="SAM" id="Phobius"/>
    </source>
</evidence>
<proteinExistence type="predicted"/>
<keyword evidence="1" id="KW-0472">Membrane</keyword>
<name>A4AEA6_9GAMM</name>
<evidence type="ECO:0000313" key="2">
    <source>
        <dbReference type="EMBL" id="EAQ95660.1"/>
    </source>
</evidence>
<dbReference type="Proteomes" id="UP000019205">
    <property type="component" value="Chromosome"/>
</dbReference>
<sequence>MIHTKQMALAATVTTAVLWTICSVMVATMPNAMLQLTAHMVHVDVTGFTWTLTWTGFFIGLLGWSVSAGAAGFVLAITYNRFSRSAHVAER</sequence>
<protein>
    <submittedName>
        <fullName evidence="2">Uncharacterized protein</fullName>
    </submittedName>
</protein>
<keyword evidence="1" id="KW-1133">Transmembrane helix</keyword>
<dbReference type="RefSeq" id="WP_008295178.1">
    <property type="nucleotide sequence ID" value="NZ_CM002299.1"/>
</dbReference>
<dbReference type="eggNOG" id="ENOG5032RW4">
    <property type="taxonomic scope" value="Bacteria"/>
</dbReference>
<accession>A4AEA6</accession>